<proteinExistence type="predicted"/>
<dbReference type="AlphaFoldDB" id="A0A814RKZ9"/>
<dbReference type="Gene3D" id="2.60.120.260">
    <property type="entry name" value="Galactose-binding domain-like"/>
    <property type="match status" value="1"/>
</dbReference>
<evidence type="ECO:0000313" key="3">
    <source>
        <dbReference type="EMBL" id="CAF3897700.1"/>
    </source>
</evidence>
<comment type="caution">
    <text evidence="2">The sequence shown here is derived from an EMBL/GenBank/DDBJ whole genome shotgun (WGS) entry which is preliminary data.</text>
</comment>
<gene>
    <name evidence="2" type="ORF">GPM918_LOCUS20340</name>
    <name evidence="3" type="ORF">SRO942_LOCUS20336</name>
</gene>
<dbReference type="EMBL" id="CAJOBC010006402">
    <property type="protein sequence ID" value="CAF3897700.1"/>
    <property type="molecule type" value="Genomic_DNA"/>
</dbReference>
<accession>A0A814RKZ9</accession>
<dbReference type="EMBL" id="CAJNOQ010006403">
    <property type="protein sequence ID" value="CAF1133938.1"/>
    <property type="molecule type" value="Genomic_DNA"/>
</dbReference>
<keyword evidence="4" id="KW-1185">Reference proteome</keyword>
<evidence type="ECO:0000313" key="2">
    <source>
        <dbReference type="EMBL" id="CAF1133938.1"/>
    </source>
</evidence>
<feature type="region of interest" description="Disordered" evidence="1">
    <location>
        <begin position="47"/>
        <end position="78"/>
    </location>
</feature>
<reference evidence="2" key="1">
    <citation type="submission" date="2021-02" db="EMBL/GenBank/DDBJ databases">
        <authorList>
            <person name="Nowell W R."/>
        </authorList>
    </citation>
    <scope>NUCLEOTIDE SEQUENCE</scope>
</reference>
<name>A0A814RKZ9_9BILA</name>
<evidence type="ECO:0000313" key="4">
    <source>
        <dbReference type="Proteomes" id="UP000663829"/>
    </source>
</evidence>
<organism evidence="2 4">
    <name type="scientific">Didymodactylos carnosus</name>
    <dbReference type="NCBI Taxonomy" id="1234261"/>
    <lineage>
        <taxon>Eukaryota</taxon>
        <taxon>Metazoa</taxon>
        <taxon>Spiralia</taxon>
        <taxon>Gnathifera</taxon>
        <taxon>Rotifera</taxon>
        <taxon>Eurotatoria</taxon>
        <taxon>Bdelloidea</taxon>
        <taxon>Philodinida</taxon>
        <taxon>Philodinidae</taxon>
        <taxon>Didymodactylos</taxon>
    </lineage>
</organism>
<feature type="compositionally biased region" description="Basic and acidic residues" evidence="1">
    <location>
        <begin position="56"/>
        <end position="65"/>
    </location>
</feature>
<sequence length="247" mass="27368">MAINSWLLANHLGKQNVNWENSRLCEFKTEIARTLLKGSVALQRPPLIPIQKRQHSGSDTDENNRSKSNRKKRESTRTIPRISRYDVSSVTCNTNFPINQQLSTPTIAGTQNYTYYSFLYAIPAGSYNQGAISISLLSSAGTINIDDFSVISVATGVELLSNRGFETGSLAPNWLQCNVIPTSAGIQSSCDRTGSGTHCYRVPSSSFFPDTLVQGFLVVSGQQYNFSFWLETSNVQLTVMILYFNVI</sequence>
<dbReference type="OrthoDB" id="123207at2759"/>
<protein>
    <submittedName>
        <fullName evidence="2">Uncharacterized protein</fullName>
    </submittedName>
</protein>
<dbReference type="Proteomes" id="UP000663829">
    <property type="component" value="Unassembled WGS sequence"/>
</dbReference>
<evidence type="ECO:0000256" key="1">
    <source>
        <dbReference type="SAM" id="MobiDB-lite"/>
    </source>
</evidence>
<dbReference type="Proteomes" id="UP000681722">
    <property type="component" value="Unassembled WGS sequence"/>
</dbReference>